<proteinExistence type="predicted"/>
<evidence type="ECO:0000256" key="6">
    <source>
        <dbReference type="ARBA" id="ARBA00023042"/>
    </source>
</evidence>
<organism evidence="9 10">
    <name type="scientific">Novymonas esmeraldas</name>
    <dbReference type="NCBI Taxonomy" id="1808958"/>
    <lineage>
        <taxon>Eukaryota</taxon>
        <taxon>Discoba</taxon>
        <taxon>Euglenozoa</taxon>
        <taxon>Kinetoplastea</taxon>
        <taxon>Metakinetoplastina</taxon>
        <taxon>Trypanosomatida</taxon>
        <taxon>Trypanosomatidae</taxon>
        <taxon>Novymonas</taxon>
    </lineage>
</organism>
<keyword evidence="4" id="KW-0949">S-adenosyl-L-methionine</keyword>
<evidence type="ECO:0000259" key="8">
    <source>
        <dbReference type="PROSITE" id="PS51562"/>
    </source>
</evidence>
<dbReference type="PROSITE" id="PS51562">
    <property type="entry name" value="RNA_CAP0_MT"/>
    <property type="match status" value="1"/>
</dbReference>
<dbReference type="EC" id="2.1.1.56" evidence="1"/>
<evidence type="ECO:0000256" key="3">
    <source>
        <dbReference type="ARBA" id="ARBA00022679"/>
    </source>
</evidence>
<reference evidence="9 10" key="1">
    <citation type="journal article" date="2021" name="MBio">
        <title>A New Model Trypanosomatid, Novymonas esmeraldas: Genomic Perception of Its 'Candidatus Pandoraea novymonadis' Endosymbiont.</title>
        <authorList>
            <person name="Zakharova A."/>
            <person name="Saura A."/>
            <person name="Butenko A."/>
            <person name="Podesvova L."/>
            <person name="Warmusova S."/>
            <person name="Kostygov A.Y."/>
            <person name="Nenarokova A."/>
            <person name="Lukes J."/>
            <person name="Opperdoes F.R."/>
            <person name="Yurchenko V."/>
        </authorList>
    </citation>
    <scope>NUCLEOTIDE SEQUENCE [LARGE SCALE GENOMIC DNA]</scope>
    <source>
        <strain evidence="9 10">E262AT.01</strain>
    </source>
</reference>
<keyword evidence="6" id="KW-0506">mRNA capping</keyword>
<dbReference type="PANTHER" id="PTHR12189:SF1">
    <property type="entry name" value="MRNA (GUANINE-N(7))-METHYLTRANSFERASE"/>
    <property type="match status" value="1"/>
</dbReference>
<dbReference type="EMBL" id="JAECZO010000099">
    <property type="protein sequence ID" value="KAK7197250.1"/>
    <property type="molecule type" value="Genomic_DNA"/>
</dbReference>
<dbReference type="Proteomes" id="UP001430356">
    <property type="component" value="Unassembled WGS sequence"/>
</dbReference>
<name>A0AAW0EU17_9TRYP</name>
<dbReference type="Pfam" id="PF03291">
    <property type="entry name" value="mRNA_G-N7_MeTrfase"/>
    <property type="match status" value="1"/>
</dbReference>
<feature type="domain" description="MRNA cap 0 methyltransferase" evidence="8">
    <location>
        <begin position="23"/>
        <end position="319"/>
    </location>
</feature>
<dbReference type="InterPro" id="IPR029063">
    <property type="entry name" value="SAM-dependent_MTases_sf"/>
</dbReference>
<protein>
    <recommendedName>
        <fullName evidence="1">mRNA (guanine-N(7))-methyltransferase</fullName>
        <ecNumber evidence="1">2.1.1.56</ecNumber>
    </recommendedName>
</protein>
<evidence type="ECO:0000313" key="9">
    <source>
        <dbReference type="EMBL" id="KAK7197250.1"/>
    </source>
</evidence>
<dbReference type="GO" id="GO:0003723">
    <property type="term" value="F:RNA binding"/>
    <property type="evidence" value="ECO:0007669"/>
    <property type="project" value="UniProtKB-KW"/>
</dbReference>
<evidence type="ECO:0000256" key="7">
    <source>
        <dbReference type="ARBA" id="ARBA00044712"/>
    </source>
</evidence>
<keyword evidence="3" id="KW-0808">Transferase</keyword>
<comment type="catalytic activity">
    <reaction evidence="7">
        <text>a 5'-end (5'-triphosphoguanosine)-ribonucleoside in mRNA + S-adenosyl-L-methionine = a 5'-end (N(7)-methyl 5'-triphosphoguanosine)-ribonucleoside in mRNA + S-adenosyl-L-homocysteine</text>
        <dbReference type="Rhea" id="RHEA:67008"/>
        <dbReference type="Rhea" id="RHEA-COMP:17166"/>
        <dbReference type="Rhea" id="RHEA-COMP:17167"/>
        <dbReference type="ChEBI" id="CHEBI:57856"/>
        <dbReference type="ChEBI" id="CHEBI:59789"/>
        <dbReference type="ChEBI" id="CHEBI:156461"/>
        <dbReference type="ChEBI" id="CHEBI:167617"/>
        <dbReference type="EC" id="2.1.1.56"/>
    </reaction>
</comment>
<dbReference type="CDD" id="cd02440">
    <property type="entry name" value="AdoMet_MTases"/>
    <property type="match status" value="1"/>
</dbReference>
<keyword evidence="6" id="KW-0507">mRNA processing</keyword>
<keyword evidence="10" id="KW-1185">Reference proteome</keyword>
<dbReference type="GO" id="GO:0005634">
    <property type="term" value="C:nucleus"/>
    <property type="evidence" value="ECO:0007669"/>
    <property type="project" value="TreeGrafter"/>
</dbReference>
<evidence type="ECO:0000256" key="2">
    <source>
        <dbReference type="ARBA" id="ARBA00022603"/>
    </source>
</evidence>
<dbReference type="GO" id="GO:0004482">
    <property type="term" value="F:mRNA 5'-cap (guanine-N7-)-methyltransferase activity"/>
    <property type="evidence" value="ECO:0007669"/>
    <property type="project" value="UniProtKB-EC"/>
</dbReference>
<gene>
    <name evidence="9" type="ORF">NESM_000671100</name>
</gene>
<keyword evidence="5" id="KW-0694">RNA-binding</keyword>
<keyword evidence="2 9" id="KW-0489">Methyltransferase</keyword>
<evidence type="ECO:0000313" key="10">
    <source>
        <dbReference type="Proteomes" id="UP001430356"/>
    </source>
</evidence>
<dbReference type="InterPro" id="IPR004971">
    <property type="entry name" value="mRNA_G-N7_MeTrfase_dom"/>
</dbReference>
<accession>A0AAW0EU17</accession>
<dbReference type="FunFam" id="3.40.50.150:FF:000618">
    <property type="entry name" value="Putative mRNA capping methyltransferase"/>
    <property type="match status" value="1"/>
</dbReference>
<dbReference type="Gene3D" id="3.40.50.150">
    <property type="entry name" value="Vaccinia Virus protein VP39"/>
    <property type="match status" value="1"/>
</dbReference>
<evidence type="ECO:0000256" key="1">
    <source>
        <dbReference type="ARBA" id="ARBA00011926"/>
    </source>
</evidence>
<dbReference type="AlphaFoldDB" id="A0AAW0EU17"/>
<sequence length="327" mass="35564">MAQSRAATSYDDVTRQRKNDWSSQQVAFRHFNNYVKKTLIQFALDRALANGAASPAEGASVLDLASGRGGDIGKWFFMQSPAQSNPRAPSAALQTSRYDCYDISPECISEAERRCKEMVAAMEHPPRCGATFTVADCFSESFLRDTLTSSPQFGRYTIVSIQFAFHYACKTVELMRDVIATIADALAPGGVVLITTVDIAALSRRVAEGTLGNALYHITLSAPPEYTAATDGSALLATGTEYHFHLDGFVDCPEYVVPCEAVTHCASESHLRLCDSVSMPFSGFLPSYSASWKLNKGNKLSGAELELVTLYRTLCFEKVAPPSSPPH</sequence>
<evidence type="ECO:0000256" key="5">
    <source>
        <dbReference type="ARBA" id="ARBA00022884"/>
    </source>
</evidence>
<dbReference type="PANTHER" id="PTHR12189">
    <property type="entry name" value="MRNA GUANINE-7- METHYLTRANSFERASE"/>
    <property type="match status" value="1"/>
</dbReference>
<comment type="caution">
    <text evidence="9">The sequence shown here is derived from an EMBL/GenBank/DDBJ whole genome shotgun (WGS) entry which is preliminary data.</text>
</comment>
<dbReference type="SUPFAM" id="SSF53335">
    <property type="entry name" value="S-adenosyl-L-methionine-dependent methyltransferases"/>
    <property type="match status" value="1"/>
</dbReference>
<evidence type="ECO:0000256" key="4">
    <source>
        <dbReference type="ARBA" id="ARBA00022691"/>
    </source>
</evidence>
<dbReference type="InterPro" id="IPR039753">
    <property type="entry name" value="RG7MT1"/>
</dbReference>